<keyword evidence="3" id="KW-1185">Reference proteome</keyword>
<organism evidence="2 3">
    <name type="scientific">Cytobacillus firmus</name>
    <name type="common">Bacillus firmus</name>
    <dbReference type="NCBI Taxonomy" id="1399"/>
    <lineage>
        <taxon>Bacteria</taxon>
        <taxon>Bacillati</taxon>
        <taxon>Bacillota</taxon>
        <taxon>Bacilli</taxon>
        <taxon>Bacillales</taxon>
        <taxon>Bacillaceae</taxon>
        <taxon>Cytobacillus</taxon>
    </lineage>
</organism>
<dbReference type="Proteomes" id="UP000252731">
    <property type="component" value="Unassembled WGS sequence"/>
</dbReference>
<dbReference type="InterPro" id="IPR041135">
    <property type="entry name" value="Nmad3"/>
</dbReference>
<dbReference type="RefSeq" id="WP_113881635.1">
    <property type="nucleotide sequence ID" value="NZ_QNSF01000002.1"/>
</dbReference>
<dbReference type="Pfam" id="PF18754">
    <property type="entry name" value="Nmad3"/>
    <property type="match status" value="1"/>
</dbReference>
<dbReference type="AlphaFoldDB" id="A0A366K377"/>
<accession>A0A366K377</accession>
<evidence type="ECO:0000259" key="1">
    <source>
        <dbReference type="Pfam" id="PF18754"/>
    </source>
</evidence>
<sequence>MKLVLSRKGFDSGSGGCLSPYNHETGQYIWFPIPEKVNSYSNQIRYPNILVKNEYLSGLNGSTLSEVYKSLKGTDRVKLRKNEFASIDDNELFAHFDPMLGIPPWIEENEKFKIGKGFGQFNAAPHLEKHNVNEGSVFLFFGGFQSTSHRKISGHYIYGWLKIKKRIETYKECKEIIEQYNLDHHPHISEAAFNRNQKNYIFLPDKWLFEDLKIPGCGYFTTLNDSLLLSSNKESNKATWKLPIFFYQNLTQVHQKTWQHTQDGFCTVKTGIGQEFVTQLSAKGEEWFRELFVKNQNNIHRHETPAAKGRSKELDFQEYLMQKHTLKKGERKLQPISVEQYIKRLESMRRHGIYNEENLIDDTLVGKIQEQYKEWKTYLKTVEHYLNYKTIIQ</sequence>
<feature type="domain" description="Nucleotide modification associated" evidence="1">
    <location>
        <begin position="2"/>
        <end position="279"/>
    </location>
</feature>
<name>A0A366K377_CYTFI</name>
<evidence type="ECO:0000313" key="3">
    <source>
        <dbReference type="Proteomes" id="UP000252731"/>
    </source>
</evidence>
<protein>
    <recommendedName>
        <fullName evidence="1">Nucleotide modification associated domain-containing protein</fullName>
    </recommendedName>
</protein>
<dbReference type="OrthoDB" id="9772090at2"/>
<reference evidence="2 3" key="1">
    <citation type="submission" date="2018-06" db="EMBL/GenBank/DDBJ databases">
        <title>Freshwater and sediment microbial communities from various areas in North America, analyzing microbe dynamics in response to fracking.</title>
        <authorList>
            <person name="Lamendella R."/>
        </authorList>
    </citation>
    <scope>NUCLEOTIDE SEQUENCE [LARGE SCALE GENOMIC DNA]</scope>
    <source>
        <strain evidence="2 3">14_TX</strain>
    </source>
</reference>
<proteinExistence type="predicted"/>
<comment type="caution">
    <text evidence="2">The sequence shown here is derived from an EMBL/GenBank/DDBJ whole genome shotgun (WGS) entry which is preliminary data.</text>
</comment>
<dbReference type="EMBL" id="QNSF01000002">
    <property type="protein sequence ID" value="RBP96130.1"/>
    <property type="molecule type" value="Genomic_DNA"/>
</dbReference>
<evidence type="ECO:0000313" key="2">
    <source>
        <dbReference type="EMBL" id="RBP96130.1"/>
    </source>
</evidence>
<gene>
    <name evidence="2" type="ORF">DFO70_102457</name>
</gene>